<name>A0A1Y1ZUH3_9PLEO</name>
<comment type="caution">
    <text evidence="2">The sequence shown here is derived from an EMBL/GenBank/DDBJ whole genome shotgun (WGS) entry which is preliminary data.</text>
</comment>
<keyword evidence="3" id="KW-1185">Reference proteome</keyword>
<sequence>MLGLSLGLGLNLASSLKRYAVILRWSLLTKRFVSLEVFDLILGLETLTKVGKLMIISLPRIRKSKMLRKLPWFREARDDGSRLTWIVCLVWLLVNIGAQVLVATLSLFWPVDTSDRIPLLTRGDVLISDLASWKLDSPGGENASALASANTFGVQGVYDILPADSGHDHRQDNTTKNVIYQGDGYYEYRFLNRNPNVPSVYLVSERVIQVRASCQQLTLDESGVFKHTNGRIYGNASLDGKHWELYPVPFYYEGSISWVGSRHAYCGSRCTNFTVFQKADDTNITVSSLFTCKNEVSLVQGGEKEFINLRPEDHDHIYSSDDFARIAAGAISWTGYTMANRVERQTRIYFTGEEWSPYKIVGADEVSDMIMRFSISAIAAFDDHGIQYIVPNQLNRPVQGQIVNADWGWILGLLGGICIIQFGALICLVAFANKAIIRDESFFSTALLLRPVVEKIGKGGVNLTGRDIKNHPKLRWRRIKYDYEEGRNGEPNEVRIKFEGSDLAGPRRSWAPGDYR</sequence>
<keyword evidence="1" id="KW-0812">Transmembrane</keyword>
<proteinExistence type="predicted"/>
<dbReference type="Proteomes" id="UP000193144">
    <property type="component" value="Unassembled WGS sequence"/>
</dbReference>
<evidence type="ECO:0000256" key="1">
    <source>
        <dbReference type="SAM" id="Phobius"/>
    </source>
</evidence>
<protein>
    <submittedName>
        <fullName evidence="2">Uncharacterized protein</fullName>
    </submittedName>
</protein>
<feature type="transmembrane region" description="Helical" evidence="1">
    <location>
        <begin position="407"/>
        <end position="432"/>
    </location>
</feature>
<reference evidence="2 3" key="1">
    <citation type="submission" date="2016-07" db="EMBL/GenBank/DDBJ databases">
        <title>Pervasive Adenine N6-methylation of Active Genes in Fungi.</title>
        <authorList>
            <consortium name="DOE Joint Genome Institute"/>
            <person name="Mondo S.J."/>
            <person name="Dannebaum R.O."/>
            <person name="Kuo R.C."/>
            <person name="Labutti K."/>
            <person name="Haridas S."/>
            <person name="Kuo A."/>
            <person name="Salamov A."/>
            <person name="Ahrendt S.R."/>
            <person name="Lipzen A."/>
            <person name="Sullivan W."/>
            <person name="Andreopoulos W.B."/>
            <person name="Clum A."/>
            <person name="Lindquist E."/>
            <person name="Daum C."/>
            <person name="Ramamoorthy G.K."/>
            <person name="Gryganskyi A."/>
            <person name="Culley D."/>
            <person name="Magnuson J.K."/>
            <person name="James T.Y."/>
            <person name="O'Malley M.A."/>
            <person name="Stajich J.E."/>
            <person name="Spatafora J.W."/>
            <person name="Visel A."/>
            <person name="Grigoriev I.V."/>
        </authorList>
    </citation>
    <scope>NUCLEOTIDE SEQUENCE [LARGE SCALE GENOMIC DNA]</scope>
    <source>
        <strain evidence="2 3">CBS 115471</strain>
    </source>
</reference>
<dbReference type="AlphaFoldDB" id="A0A1Y1ZUH3"/>
<evidence type="ECO:0000313" key="3">
    <source>
        <dbReference type="Proteomes" id="UP000193144"/>
    </source>
</evidence>
<keyword evidence="1" id="KW-1133">Transmembrane helix</keyword>
<organism evidence="2 3">
    <name type="scientific">Clohesyomyces aquaticus</name>
    <dbReference type="NCBI Taxonomy" id="1231657"/>
    <lineage>
        <taxon>Eukaryota</taxon>
        <taxon>Fungi</taxon>
        <taxon>Dikarya</taxon>
        <taxon>Ascomycota</taxon>
        <taxon>Pezizomycotina</taxon>
        <taxon>Dothideomycetes</taxon>
        <taxon>Pleosporomycetidae</taxon>
        <taxon>Pleosporales</taxon>
        <taxon>Lindgomycetaceae</taxon>
        <taxon>Clohesyomyces</taxon>
    </lineage>
</organism>
<accession>A0A1Y1ZUH3</accession>
<evidence type="ECO:0000313" key="2">
    <source>
        <dbReference type="EMBL" id="ORY13707.1"/>
    </source>
</evidence>
<keyword evidence="1" id="KW-0472">Membrane</keyword>
<gene>
    <name evidence="2" type="ORF">BCR34DRAFT_623663</name>
</gene>
<dbReference type="OrthoDB" id="3596604at2759"/>
<dbReference type="EMBL" id="MCFA01000039">
    <property type="protein sequence ID" value="ORY13707.1"/>
    <property type="molecule type" value="Genomic_DNA"/>
</dbReference>